<gene>
    <name evidence="1" type="ORF">RISK_000318</name>
</gene>
<protein>
    <submittedName>
        <fullName evidence="1">Uncharacterized protein</fullName>
    </submittedName>
</protein>
<organism evidence="1 2">
    <name type="scientific">Rhodopirellula islandica</name>
    <dbReference type="NCBI Taxonomy" id="595434"/>
    <lineage>
        <taxon>Bacteria</taxon>
        <taxon>Pseudomonadati</taxon>
        <taxon>Planctomycetota</taxon>
        <taxon>Planctomycetia</taxon>
        <taxon>Pirellulales</taxon>
        <taxon>Pirellulaceae</taxon>
        <taxon>Rhodopirellula</taxon>
    </lineage>
</organism>
<name>A0A0J1BM98_RHOIS</name>
<evidence type="ECO:0000313" key="2">
    <source>
        <dbReference type="Proteomes" id="UP000036367"/>
    </source>
</evidence>
<sequence>MQASEPIIPAGKVPQSCEVLGATDVADSEDSQSCQFDVGEPLGSTAFFCPQPTLLPAIKATDIVNQSECKHR</sequence>
<evidence type="ECO:0000313" key="1">
    <source>
        <dbReference type="EMBL" id="KLU07641.1"/>
    </source>
</evidence>
<accession>A0A0J1BM98</accession>
<proteinExistence type="predicted"/>
<reference evidence="1" key="1">
    <citation type="submission" date="2015-05" db="EMBL/GenBank/DDBJ databases">
        <title>Permanent draft genome of Rhodopirellula islandicus K833.</title>
        <authorList>
            <person name="Kizina J."/>
            <person name="Richter M."/>
            <person name="Glockner F.O."/>
            <person name="Harder J."/>
        </authorList>
    </citation>
    <scope>NUCLEOTIDE SEQUENCE [LARGE SCALE GENOMIC DNA]</scope>
    <source>
        <strain evidence="1">K833</strain>
    </source>
</reference>
<keyword evidence="2" id="KW-1185">Reference proteome</keyword>
<comment type="caution">
    <text evidence="1">The sequence shown here is derived from an EMBL/GenBank/DDBJ whole genome shotgun (WGS) entry which is preliminary data.</text>
</comment>
<dbReference type="Proteomes" id="UP000036367">
    <property type="component" value="Unassembled WGS sequence"/>
</dbReference>
<dbReference type="EMBL" id="LECT01000005">
    <property type="protein sequence ID" value="KLU07641.1"/>
    <property type="molecule type" value="Genomic_DNA"/>
</dbReference>
<dbReference type="AlphaFoldDB" id="A0A0J1BM98"/>